<feature type="domain" description="Protein kinase" evidence="1">
    <location>
        <begin position="1"/>
        <end position="143"/>
    </location>
</feature>
<evidence type="ECO:0000259" key="1">
    <source>
        <dbReference type="PROSITE" id="PS50011"/>
    </source>
</evidence>
<dbReference type="Proteomes" id="UP000485058">
    <property type="component" value="Unassembled WGS sequence"/>
</dbReference>
<dbReference type="InterPro" id="IPR008271">
    <property type="entry name" value="Ser/Thr_kinase_AS"/>
</dbReference>
<evidence type="ECO:0000313" key="3">
    <source>
        <dbReference type="Proteomes" id="UP000485058"/>
    </source>
</evidence>
<dbReference type="Gene3D" id="1.10.510.10">
    <property type="entry name" value="Transferase(Phosphotransferase) domain 1"/>
    <property type="match status" value="1"/>
</dbReference>
<feature type="non-terminal residue" evidence="2">
    <location>
        <position position="1"/>
    </location>
</feature>
<organism evidence="2 3">
    <name type="scientific">Haematococcus lacustris</name>
    <name type="common">Green alga</name>
    <name type="synonym">Haematococcus pluvialis</name>
    <dbReference type="NCBI Taxonomy" id="44745"/>
    <lineage>
        <taxon>Eukaryota</taxon>
        <taxon>Viridiplantae</taxon>
        <taxon>Chlorophyta</taxon>
        <taxon>core chlorophytes</taxon>
        <taxon>Chlorophyceae</taxon>
        <taxon>CS clade</taxon>
        <taxon>Chlamydomonadales</taxon>
        <taxon>Haematococcaceae</taxon>
        <taxon>Haematococcus</taxon>
    </lineage>
</organism>
<dbReference type="AlphaFoldDB" id="A0A699YJ39"/>
<dbReference type="InterPro" id="IPR011009">
    <property type="entry name" value="Kinase-like_dom_sf"/>
</dbReference>
<comment type="caution">
    <text evidence="2">The sequence shown here is derived from an EMBL/GenBank/DDBJ whole genome shotgun (WGS) entry which is preliminary data.</text>
</comment>
<accession>A0A699YJ39</accession>
<evidence type="ECO:0000313" key="2">
    <source>
        <dbReference type="EMBL" id="GFH05939.1"/>
    </source>
</evidence>
<dbReference type="InterPro" id="IPR000719">
    <property type="entry name" value="Prot_kinase_dom"/>
</dbReference>
<protein>
    <recommendedName>
        <fullName evidence="1">Protein kinase domain-containing protein</fullName>
    </recommendedName>
</protein>
<feature type="non-terminal residue" evidence="2">
    <location>
        <position position="143"/>
    </location>
</feature>
<gene>
    <name evidence="2" type="ORF">HaLaN_00487</name>
</gene>
<dbReference type="PROSITE" id="PS50011">
    <property type="entry name" value="PROTEIN_KINASE_DOM"/>
    <property type="match status" value="1"/>
</dbReference>
<reference evidence="2 3" key="1">
    <citation type="submission" date="2020-02" db="EMBL/GenBank/DDBJ databases">
        <title>Draft genome sequence of Haematococcus lacustris strain NIES-144.</title>
        <authorList>
            <person name="Morimoto D."/>
            <person name="Nakagawa S."/>
            <person name="Yoshida T."/>
            <person name="Sawayama S."/>
        </authorList>
    </citation>
    <scope>NUCLEOTIDE SEQUENCE [LARGE SCALE GENOMIC DNA]</scope>
    <source>
        <strain evidence="2 3">NIES-144</strain>
    </source>
</reference>
<dbReference type="Pfam" id="PF00069">
    <property type="entry name" value="Pkinase"/>
    <property type="match status" value="1"/>
</dbReference>
<keyword evidence="3" id="KW-1185">Reference proteome</keyword>
<dbReference type="SUPFAM" id="SSF56112">
    <property type="entry name" value="Protein kinase-like (PK-like)"/>
    <property type="match status" value="1"/>
</dbReference>
<sequence length="143" mass="15090">MSDIAAALHYLHDVCKPMIIHRDLKLDNILLTGDKRCAKLVDFGLHKRARLNAATGSLYAPTAGAGGMGLAAGQYDERSYYGGTAYANASVHFNASLHAPQLNPSVHHNASLHRANTALALLRKSTSAMALSGSQGRAPGQQG</sequence>
<dbReference type="PROSITE" id="PS00108">
    <property type="entry name" value="PROTEIN_KINASE_ST"/>
    <property type="match status" value="1"/>
</dbReference>
<name>A0A699YJ39_HAELA</name>
<dbReference type="GO" id="GO:0005524">
    <property type="term" value="F:ATP binding"/>
    <property type="evidence" value="ECO:0007669"/>
    <property type="project" value="InterPro"/>
</dbReference>
<dbReference type="EMBL" id="BLLF01000015">
    <property type="protein sequence ID" value="GFH05939.1"/>
    <property type="molecule type" value="Genomic_DNA"/>
</dbReference>
<proteinExistence type="predicted"/>
<dbReference type="PANTHER" id="PTHR47987">
    <property type="entry name" value="OS08G0249100 PROTEIN"/>
    <property type="match status" value="1"/>
</dbReference>
<dbReference type="InterPro" id="IPR046958">
    <property type="entry name" value="RBK1/2/STUNTED"/>
</dbReference>
<dbReference type="GO" id="GO:0004672">
    <property type="term" value="F:protein kinase activity"/>
    <property type="evidence" value="ECO:0007669"/>
    <property type="project" value="InterPro"/>
</dbReference>